<keyword evidence="1" id="KW-1133">Transmembrane helix</keyword>
<keyword evidence="1" id="KW-0472">Membrane</keyword>
<accession>A0AAD5HE65</accession>
<dbReference type="RefSeq" id="XP_051445971.1">
    <property type="nucleotide sequence ID" value="XM_051587849.1"/>
</dbReference>
<organism evidence="2 3">
    <name type="scientific">Umbelopsis ramanniana AG</name>
    <dbReference type="NCBI Taxonomy" id="1314678"/>
    <lineage>
        <taxon>Eukaryota</taxon>
        <taxon>Fungi</taxon>
        <taxon>Fungi incertae sedis</taxon>
        <taxon>Mucoromycota</taxon>
        <taxon>Mucoromycotina</taxon>
        <taxon>Umbelopsidomycetes</taxon>
        <taxon>Umbelopsidales</taxon>
        <taxon>Umbelopsidaceae</taxon>
        <taxon>Umbelopsis</taxon>
    </lineage>
</organism>
<reference evidence="2" key="2">
    <citation type="journal article" date="2022" name="Proc. Natl. Acad. Sci. U.S.A.">
        <title>Diploid-dominant life cycles characterize the early evolution of Fungi.</title>
        <authorList>
            <person name="Amses K.R."/>
            <person name="Simmons D.R."/>
            <person name="Longcore J.E."/>
            <person name="Mondo S.J."/>
            <person name="Seto K."/>
            <person name="Jeronimo G.H."/>
            <person name="Bonds A.E."/>
            <person name="Quandt C.A."/>
            <person name="Davis W.J."/>
            <person name="Chang Y."/>
            <person name="Federici B.A."/>
            <person name="Kuo A."/>
            <person name="LaButti K."/>
            <person name="Pangilinan J."/>
            <person name="Andreopoulos W."/>
            <person name="Tritt A."/>
            <person name="Riley R."/>
            <person name="Hundley H."/>
            <person name="Johnson J."/>
            <person name="Lipzen A."/>
            <person name="Barry K."/>
            <person name="Lang B.F."/>
            <person name="Cuomo C.A."/>
            <person name="Buchler N.E."/>
            <person name="Grigoriev I.V."/>
            <person name="Spatafora J.W."/>
            <person name="Stajich J.E."/>
            <person name="James T.Y."/>
        </authorList>
    </citation>
    <scope>NUCLEOTIDE SEQUENCE</scope>
    <source>
        <strain evidence="2">AG</strain>
    </source>
</reference>
<dbReference type="EMBL" id="MU620908">
    <property type="protein sequence ID" value="KAI8580967.1"/>
    <property type="molecule type" value="Genomic_DNA"/>
</dbReference>
<keyword evidence="1" id="KW-0812">Transmembrane</keyword>
<comment type="caution">
    <text evidence="2">The sequence shown here is derived from an EMBL/GenBank/DDBJ whole genome shotgun (WGS) entry which is preliminary data.</text>
</comment>
<name>A0AAD5HE65_UMBRA</name>
<gene>
    <name evidence="2" type="ORF">K450DRAFT_233975</name>
</gene>
<dbReference type="Proteomes" id="UP001206595">
    <property type="component" value="Unassembled WGS sequence"/>
</dbReference>
<protein>
    <submittedName>
        <fullName evidence="2">Uncharacterized protein</fullName>
    </submittedName>
</protein>
<dbReference type="AlphaFoldDB" id="A0AAD5HE65"/>
<proteinExistence type="predicted"/>
<evidence type="ECO:0000313" key="2">
    <source>
        <dbReference type="EMBL" id="KAI8580967.1"/>
    </source>
</evidence>
<evidence type="ECO:0000256" key="1">
    <source>
        <dbReference type="SAM" id="Phobius"/>
    </source>
</evidence>
<keyword evidence="3" id="KW-1185">Reference proteome</keyword>
<reference evidence="2" key="1">
    <citation type="submission" date="2021-06" db="EMBL/GenBank/DDBJ databases">
        <authorList>
            <consortium name="DOE Joint Genome Institute"/>
            <person name="Mondo S.J."/>
            <person name="Amses K.R."/>
            <person name="Simmons D.R."/>
            <person name="Longcore J.E."/>
            <person name="Seto K."/>
            <person name="Alves G.H."/>
            <person name="Bonds A.E."/>
            <person name="Quandt C.A."/>
            <person name="Davis W.J."/>
            <person name="Chang Y."/>
            <person name="Letcher P.M."/>
            <person name="Powell M.J."/>
            <person name="Kuo A."/>
            <person name="Labutti K."/>
            <person name="Pangilinan J."/>
            <person name="Andreopoulos W."/>
            <person name="Tritt A."/>
            <person name="Riley R."/>
            <person name="Hundley H."/>
            <person name="Johnson J."/>
            <person name="Lipzen A."/>
            <person name="Barry K."/>
            <person name="Berbee M.L."/>
            <person name="Buchler N.E."/>
            <person name="Grigoriev I.V."/>
            <person name="Spatafora J.W."/>
            <person name="Stajich J.E."/>
            <person name="James T.Y."/>
        </authorList>
    </citation>
    <scope>NUCLEOTIDE SEQUENCE</scope>
    <source>
        <strain evidence="2">AG</strain>
    </source>
</reference>
<dbReference type="GeneID" id="75913194"/>
<sequence>MLNIQAPISFEGRFTNGLSYLVHSSAAGFCLLLGFLDFSVISYNYPLDSVHYMWSPCFGNPSLLLYANFQGNSIYWHQYGPYC</sequence>
<evidence type="ECO:0000313" key="3">
    <source>
        <dbReference type="Proteomes" id="UP001206595"/>
    </source>
</evidence>
<feature type="transmembrane region" description="Helical" evidence="1">
    <location>
        <begin position="20"/>
        <end position="43"/>
    </location>
</feature>